<feature type="compositionally biased region" description="Polar residues" evidence="1">
    <location>
        <begin position="303"/>
        <end position="312"/>
    </location>
</feature>
<accession>A0A6J2U0Z2</accession>
<gene>
    <name evidence="3" type="primary">LOC115629278</name>
</gene>
<keyword evidence="2" id="KW-1185">Reference proteome</keyword>
<evidence type="ECO:0000313" key="3">
    <source>
        <dbReference type="RefSeq" id="XP_030381570.1"/>
    </source>
</evidence>
<dbReference type="GeneID" id="115629278"/>
<protein>
    <submittedName>
        <fullName evidence="3">Probable methyltransferase PMT27</fullName>
    </submittedName>
</protein>
<evidence type="ECO:0000313" key="2">
    <source>
        <dbReference type="Proteomes" id="UP000504634"/>
    </source>
</evidence>
<evidence type="ECO:0000256" key="1">
    <source>
        <dbReference type="SAM" id="MobiDB-lite"/>
    </source>
</evidence>
<reference evidence="3" key="1">
    <citation type="submission" date="2025-08" db="UniProtKB">
        <authorList>
            <consortium name="RefSeq"/>
        </authorList>
    </citation>
    <scope>IDENTIFICATION</scope>
    <source>
        <strain evidence="3">11010-0011.00</strain>
        <tissue evidence="3">Whole body</tissue>
    </source>
</reference>
<feature type="compositionally biased region" description="Basic and acidic residues" evidence="1">
    <location>
        <begin position="128"/>
        <end position="143"/>
    </location>
</feature>
<feature type="compositionally biased region" description="Basic and acidic residues" evidence="1">
    <location>
        <begin position="46"/>
        <end position="60"/>
    </location>
</feature>
<dbReference type="AlphaFoldDB" id="A0A6J2U0Z2"/>
<dbReference type="GO" id="GO:0008168">
    <property type="term" value="F:methyltransferase activity"/>
    <property type="evidence" value="ECO:0007669"/>
    <property type="project" value="UniProtKB-KW"/>
</dbReference>
<feature type="compositionally biased region" description="Polar residues" evidence="1">
    <location>
        <begin position="180"/>
        <end position="192"/>
    </location>
</feature>
<keyword evidence="3" id="KW-0489">Methyltransferase</keyword>
<organism evidence="2 3">
    <name type="scientific">Drosophila lebanonensis</name>
    <name type="common">Fruit fly</name>
    <name type="synonym">Scaptodrosophila lebanonensis</name>
    <dbReference type="NCBI Taxonomy" id="7225"/>
    <lineage>
        <taxon>Eukaryota</taxon>
        <taxon>Metazoa</taxon>
        <taxon>Ecdysozoa</taxon>
        <taxon>Arthropoda</taxon>
        <taxon>Hexapoda</taxon>
        <taxon>Insecta</taxon>
        <taxon>Pterygota</taxon>
        <taxon>Neoptera</taxon>
        <taxon>Endopterygota</taxon>
        <taxon>Diptera</taxon>
        <taxon>Brachycera</taxon>
        <taxon>Muscomorpha</taxon>
        <taxon>Ephydroidea</taxon>
        <taxon>Drosophilidae</taxon>
        <taxon>Scaptodrosophila</taxon>
    </lineage>
</organism>
<feature type="compositionally biased region" description="Basic and acidic residues" evidence="1">
    <location>
        <begin position="223"/>
        <end position="243"/>
    </location>
</feature>
<name>A0A6J2U0Z2_DROLE</name>
<dbReference type="GO" id="GO:0032259">
    <property type="term" value="P:methylation"/>
    <property type="evidence" value="ECO:0007669"/>
    <property type="project" value="UniProtKB-KW"/>
</dbReference>
<keyword evidence="3" id="KW-0808">Transferase</keyword>
<dbReference type="Proteomes" id="UP000504634">
    <property type="component" value="Unplaced"/>
</dbReference>
<feature type="compositionally biased region" description="Basic and acidic residues" evidence="1">
    <location>
        <begin position="287"/>
        <end position="297"/>
    </location>
</feature>
<feature type="region of interest" description="Disordered" evidence="1">
    <location>
        <begin position="1"/>
        <end position="26"/>
    </location>
</feature>
<feature type="compositionally biased region" description="Basic and acidic residues" evidence="1">
    <location>
        <begin position="94"/>
        <end position="103"/>
    </location>
</feature>
<sequence>METDSSNVSVIAKSAEPGEESHVTGSEFKMPEIPFAVGHNLAVENAEAKNKKPELQKNEEPGLMAVENEKPQAEQLSGEANTNESGLQKTGKLVNDEAKNDAKNEEEEDANIREPDLQGTENPVGADLNKEGEAHSEKSEVPKCDAFAAKQDEPQGGIPSEANNNGSELGEAQELEESQEGTPSEANTNKSAQEAVGSELGVATEHEESQGGGPSEANSNESEIEKAKDLVTVERGVADKSDESQVGTASEVNTKDFEKPADVGPSIAPGTGAKRGRPSKRGSATESNKKAKTEPQRKFPKRTTVTTKRGKD</sequence>
<feature type="compositionally biased region" description="Polar residues" evidence="1">
    <location>
        <begin position="74"/>
        <end position="88"/>
    </location>
</feature>
<feature type="region of interest" description="Disordered" evidence="1">
    <location>
        <begin position="44"/>
        <end position="312"/>
    </location>
</feature>
<proteinExistence type="predicted"/>
<dbReference type="RefSeq" id="XP_030381570.1">
    <property type="nucleotide sequence ID" value="XM_030525710.1"/>
</dbReference>